<comment type="caution">
    <text evidence="1">The sequence shown here is derived from an EMBL/GenBank/DDBJ whole genome shotgun (WGS) entry which is preliminary data.</text>
</comment>
<organism evidence="1 2">
    <name type="scientific">Ephemerocybe angulata</name>
    <dbReference type="NCBI Taxonomy" id="980116"/>
    <lineage>
        <taxon>Eukaryota</taxon>
        <taxon>Fungi</taxon>
        <taxon>Dikarya</taxon>
        <taxon>Basidiomycota</taxon>
        <taxon>Agaricomycotina</taxon>
        <taxon>Agaricomycetes</taxon>
        <taxon>Agaricomycetidae</taxon>
        <taxon>Agaricales</taxon>
        <taxon>Agaricineae</taxon>
        <taxon>Psathyrellaceae</taxon>
        <taxon>Ephemerocybe</taxon>
    </lineage>
</organism>
<evidence type="ECO:0000313" key="2">
    <source>
        <dbReference type="Proteomes" id="UP000521943"/>
    </source>
</evidence>
<dbReference type="EMBL" id="JACGCI010000016">
    <property type="protein sequence ID" value="KAF6759226.1"/>
    <property type="molecule type" value="Genomic_DNA"/>
</dbReference>
<accession>A0A8H6I8E6</accession>
<keyword evidence="2" id="KW-1185">Reference proteome</keyword>
<protein>
    <submittedName>
        <fullName evidence="1">Uncharacterized protein</fullName>
    </submittedName>
</protein>
<evidence type="ECO:0000313" key="1">
    <source>
        <dbReference type="EMBL" id="KAF6759226.1"/>
    </source>
</evidence>
<proteinExistence type="predicted"/>
<name>A0A8H6I8E6_9AGAR</name>
<dbReference type="AlphaFoldDB" id="A0A8H6I8E6"/>
<reference evidence="1 2" key="1">
    <citation type="submission" date="2020-07" db="EMBL/GenBank/DDBJ databases">
        <title>Comparative genomics of pyrophilous fungi reveals a link between fire events and developmental genes.</title>
        <authorList>
            <consortium name="DOE Joint Genome Institute"/>
            <person name="Steindorff A.S."/>
            <person name="Carver A."/>
            <person name="Calhoun S."/>
            <person name="Stillman K."/>
            <person name="Liu H."/>
            <person name="Lipzen A."/>
            <person name="Pangilinan J."/>
            <person name="Labutti K."/>
            <person name="Bruns T.D."/>
            <person name="Grigoriev I.V."/>
        </authorList>
    </citation>
    <scope>NUCLEOTIDE SEQUENCE [LARGE SCALE GENOMIC DNA]</scope>
    <source>
        <strain evidence="1 2">CBS 144469</strain>
    </source>
</reference>
<gene>
    <name evidence="1" type="ORF">DFP72DRAFT_1102477</name>
</gene>
<dbReference type="OrthoDB" id="3120550at2759"/>
<dbReference type="Proteomes" id="UP000521943">
    <property type="component" value="Unassembled WGS sequence"/>
</dbReference>
<sequence length="490" mass="53562">MLRGYETGVVAPSPSPFLMPFSAAPYENARESPRKTAFDLPGLRLTRLIIRNFFHGLPSSARAWTVLPAPYRNHPFLSLTPTSPETASFFTISLHRPSDLPTPFPGRRYIVSGHCSPHLAPHAGDRIHFCRDFVVHVGRGRHTMRTGFAYVEPGNFSGAGERPSVLAAPRNNFGRIGHLGGAQWVRMGYAQDTDSYYGRSADEFLSCIHHPNTPNASATAALAAIGRISQYLRIRLQGTVFTKSGTFWGLSGLEYPELTTISISPMPLGGRISVASSSSRRPECQRDTQIPKPTPFVLTIIAIKNTKKSSRRAGDPASILRMLDTSSGQSIFTPHNLQAHCICHAKPPRSATSSSQLYEGQNITQAMSTLAASAQKREVMPIIRKSTLRRRSPQDIPVAPGRHSRSSLNVNSTLLRDGISPSGCHITKGNSETTGGVAQPMGPPFHHPSFRFPTSPVLTPGTKIEYTDTYFSRSSFPRNATEAKAKPVRD</sequence>